<organism evidence="1 2">
    <name type="scientific">Sporomusa silvacetica DSM 10669</name>
    <dbReference type="NCBI Taxonomy" id="1123289"/>
    <lineage>
        <taxon>Bacteria</taxon>
        <taxon>Bacillati</taxon>
        <taxon>Bacillota</taxon>
        <taxon>Negativicutes</taxon>
        <taxon>Selenomonadales</taxon>
        <taxon>Sporomusaceae</taxon>
        <taxon>Sporomusa</taxon>
    </lineage>
</organism>
<evidence type="ECO:0000313" key="2">
    <source>
        <dbReference type="Proteomes" id="UP000216752"/>
    </source>
</evidence>
<dbReference type="EMBL" id="CP155573">
    <property type="protein sequence ID" value="XFO63963.1"/>
    <property type="molecule type" value="Genomic_DNA"/>
</dbReference>
<accession>A0ABZ3IF38</accession>
<keyword evidence="2" id="KW-1185">Reference proteome</keyword>
<name>A0ABZ3IF38_9FIRM</name>
<reference evidence="1" key="1">
    <citation type="submission" date="2024-05" db="EMBL/GenBank/DDBJ databases">
        <title>Isolation and characterization of Sporomusa carbonis sp. nov., a carboxydotrophic hydrogenogen in the genus of Sporomusa isolated from a charcoal burning pile.</title>
        <authorList>
            <person name="Boeer T."/>
            <person name="Rosenbaum F."/>
            <person name="Eysell L."/>
            <person name="Mueller V."/>
            <person name="Daniel R."/>
            <person name="Poehlein A."/>
        </authorList>
    </citation>
    <scope>NUCLEOTIDE SEQUENCE [LARGE SCALE GENOMIC DNA]</scope>
    <source>
        <strain evidence="1">DSM 10669</strain>
    </source>
</reference>
<dbReference type="Proteomes" id="UP000216752">
    <property type="component" value="Chromosome"/>
</dbReference>
<dbReference type="RefSeq" id="WP_144033991.1">
    <property type="nucleotide sequence ID" value="NZ_CP155573.1"/>
</dbReference>
<sequence length="57" mass="5741">METLLVSLIGIAAIGYAGYMVWQSISGKPGCSCGNGGSCQTSGGGCCSTKKVLRKLP</sequence>
<evidence type="ECO:0000313" key="1">
    <source>
        <dbReference type="EMBL" id="XFO63963.1"/>
    </source>
</evidence>
<protein>
    <recommendedName>
        <fullName evidence="3">Virus attachment protein p12 family protein</fullName>
    </recommendedName>
</protein>
<gene>
    <name evidence="1" type="ORF">SPSIL_000500</name>
</gene>
<evidence type="ECO:0008006" key="3">
    <source>
        <dbReference type="Google" id="ProtNLM"/>
    </source>
</evidence>
<proteinExistence type="predicted"/>